<keyword evidence="4 5" id="KW-0472">Membrane</keyword>
<proteinExistence type="predicted"/>
<feature type="transmembrane region" description="Helical" evidence="5">
    <location>
        <begin position="21"/>
        <end position="42"/>
    </location>
</feature>
<accession>A0AAU9IM69</accession>
<dbReference type="GO" id="GO:0005783">
    <property type="term" value="C:endoplasmic reticulum"/>
    <property type="evidence" value="ECO:0007669"/>
    <property type="project" value="TreeGrafter"/>
</dbReference>
<name>A0AAU9IM69_9CILI</name>
<feature type="transmembrane region" description="Helical" evidence="5">
    <location>
        <begin position="152"/>
        <end position="171"/>
    </location>
</feature>
<reference evidence="6" key="1">
    <citation type="submission" date="2021-09" db="EMBL/GenBank/DDBJ databases">
        <authorList>
            <consortium name="AG Swart"/>
            <person name="Singh M."/>
            <person name="Singh A."/>
            <person name="Seah K."/>
            <person name="Emmerich C."/>
        </authorList>
    </citation>
    <scope>NUCLEOTIDE SEQUENCE</scope>
    <source>
        <strain evidence="6">ATCC30299</strain>
    </source>
</reference>
<feature type="transmembrane region" description="Helical" evidence="5">
    <location>
        <begin position="326"/>
        <end position="349"/>
    </location>
</feature>
<organism evidence="6 7">
    <name type="scientific">Blepharisma stoltei</name>
    <dbReference type="NCBI Taxonomy" id="1481888"/>
    <lineage>
        <taxon>Eukaryota</taxon>
        <taxon>Sar</taxon>
        <taxon>Alveolata</taxon>
        <taxon>Ciliophora</taxon>
        <taxon>Postciliodesmatophora</taxon>
        <taxon>Heterotrichea</taxon>
        <taxon>Heterotrichida</taxon>
        <taxon>Blepharismidae</taxon>
        <taxon>Blepharisma</taxon>
    </lineage>
</organism>
<evidence type="ECO:0000313" key="7">
    <source>
        <dbReference type="Proteomes" id="UP001162131"/>
    </source>
</evidence>
<feature type="transmembrane region" description="Helical" evidence="5">
    <location>
        <begin position="433"/>
        <end position="450"/>
    </location>
</feature>
<comment type="subcellular location">
    <subcellularLocation>
        <location evidence="1">Membrane</location>
        <topology evidence="1">Multi-pass membrane protein</topology>
    </subcellularLocation>
</comment>
<gene>
    <name evidence="6" type="ORF">BSTOLATCC_MIC16777</name>
</gene>
<evidence type="ECO:0000256" key="5">
    <source>
        <dbReference type="SAM" id="Phobius"/>
    </source>
</evidence>
<dbReference type="Pfam" id="PF03062">
    <property type="entry name" value="MBOAT"/>
    <property type="match status" value="1"/>
</dbReference>
<evidence type="ECO:0000256" key="2">
    <source>
        <dbReference type="ARBA" id="ARBA00022692"/>
    </source>
</evidence>
<keyword evidence="2 5" id="KW-0812">Transmembrane</keyword>
<dbReference type="Proteomes" id="UP001162131">
    <property type="component" value="Unassembled WGS sequence"/>
</dbReference>
<keyword evidence="7" id="KW-1185">Reference proteome</keyword>
<dbReference type="GO" id="GO:0016020">
    <property type="term" value="C:membrane"/>
    <property type="evidence" value="ECO:0007669"/>
    <property type="project" value="UniProtKB-SubCell"/>
</dbReference>
<feature type="transmembrane region" description="Helical" evidence="5">
    <location>
        <begin position="505"/>
        <end position="531"/>
    </location>
</feature>
<dbReference type="EMBL" id="CAJZBQ010000016">
    <property type="protein sequence ID" value="CAG9316669.1"/>
    <property type="molecule type" value="Genomic_DNA"/>
</dbReference>
<feature type="transmembrane region" description="Helical" evidence="5">
    <location>
        <begin position="292"/>
        <end position="314"/>
    </location>
</feature>
<dbReference type="PANTHER" id="PTHR13285:SF18">
    <property type="entry name" value="PROTEIN-CYSTEINE N-PALMITOYLTRANSFERASE RASP"/>
    <property type="match status" value="1"/>
</dbReference>
<dbReference type="AlphaFoldDB" id="A0AAU9IM69"/>
<dbReference type="PANTHER" id="PTHR13285">
    <property type="entry name" value="ACYLTRANSFERASE"/>
    <property type="match status" value="1"/>
</dbReference>
<dbReference type="InterPro" id="IPR004299">
    <property type="entry name" value="MBOAT_fam"/>
</dbReference>
<feature type="transmembrane region" description="Helical" evidence="5">
    <location>
        <begin position="109"/>
        <end position="132"/>
    </location>
</feature>
<evidence type="ECO:0000256" key="4">
    <source>
        <dbReference type="ARBA" id="ARBA00023136"/>
    </source>
</evidence>
<evidence type="ECO:0000313" key="6">
    <source>
        <dbReference type="EMBL" id="CAG9316669.1"/>
    </source>
</evidence>
<feature type="transmembrane region" description="Helical" evidence="5">
    <location>
        <begin position="76"/>
        <end position="97"/>
    </location>
</feature>
<keyword evidence="3 5" id="KW-1133">Transmembrane helix</keyword>
<feature type="transmembrane region" description="Helical" evidence="5">
    <location>
        <begin position="470"/>
        <end position="493"/>
    </location>
</feature>
<sequence length="545" mass="63522">MLVSPAAKDSPTVNFLRKAEIGITVTFLTWIIYTIFSEAWILSSRVAASTTIDGLEKSSISSSGYVDLNDGQLATFLSNLPALLVFATLFVSGRKLLISQKLELKHQLIYYLFIGIGMNIYLHGPGFLFLLFELLFNYLLAYKYAGKRGFPLLAWAFNFTYLILAEYYHGFQFSWFAPSLKFLDDLPVEMNWSGVNKMCMLKALSFVLDYHWALSKDDYMPLNKHKLDCNECNEINVCFTYRMRAHASHYSLLAYAAYFFYPPLYFAGPTVCYNAWISQVQSPQRSYDTKKLIIYGLRIVVVFIILELFIHNLYFPAIAGNDKNTWIWESFTPFELVIASYVILKWIWLKFTLIWRFFRMWALCDGIETPENMGRCMSNNYCFEGFWRMWHRAFNQWLIRYLFVPLGGSKYKIFNIWIVFGFVALWHDLNLNLLVWGWGMCLFIMPEVLVKSYFQRSKFLNFRKTLKYSWLCAFGGGIYIILMMAANLVGFSFGVRGLIIVLEEIFTLSGSILLFKVILTATMATHFMLIVRHQETRCEIKNKGF</sequence>
<protein>
    <recommendedName>
        <fullName evidence="8">Membrane-bound O-acyltransferase C24H6.01c</fullName>
    </recommendedName>
</protein>
<evidence type="ECO:0000256" key="1">
    <source>
        <dbReference type="ARBA" id="ARBA00004141"/>
    </source>
</evidence>
<evidence type="ECO:0000256" key="3">
    <source>
        <dbReference type="ARBA" id="ARBA00022989"/>
    </source>
</evidence>
<comment type="caution">
    <text evidence="6">The sequence shown here is derived from an EMBL/GenBank/DDBJ whole genome shotgun (WGS) entry which is preliminary data.</text>
</comment>
<dbReference type="GO" id="GO:0016746">
    <property type="term" value="F:acyltransferase activity"/>
    <property type="evidence" value="ECO:0007669"/>
    <property type="project" value="TreeGrafter"/>
</dbReference>
<dbReference type="InterPro" id="IPR051085">
    <property type="entry name" value="MB_O-acyltransferase"/>
</dbReference>
<evidence type="ECO:0008006" key="8">
    <source>
        <dbReference type="Google" id="ProtNLM"/>
    </source>
</evidence>
<feature type="transmembrane region" description="Helical" evidence="5">
    <location>
        <begin position="398"/>
        <end position="427"/>
    </location>
</feature>